<proteinExistence type="predicted"/>
<comment type="caution">
    <text evidence="3">The sequence shown here is derived from an EMBL/GenBank/DDBJ whole genome shotgun (WGS) entry which is preliminary data.</text>
</comment>
<dbReference type="InterPro" id="IPR009362">
    <property type="entry name" value="YhcG_C"/>
</dbReference>
<dbReference type="PANTHER" id="PTHR30547:SF5">
    <property type="entry name" value="NUCLEASE YHCG-RELATED"/>
    <property type="match status" value="1"/>
</dbReference>
<dbReference type="Pfam" id="PF06250">
    <property type="entry name" value="YhcG_C"/>
    <property type="match status" value="1"/>
</dbReference>
<dbReference type="RefSeq" id="WP_379846541.1">
    <property type="nucleotide sequence ID" value="NZ_JBHSMA010000004.1"/>
</dbReference>
<sequence>MQFTELISTLEGLHQQLSQQVARQADQLLTLRNYLFGFYIVEFEQHGTDRATYGQQLHKRLSIELQKYGIKGASDRSLRQYRQFYLTYPQIWQTLSAKFKLRDFELIRPRDENRDVGTDQDLPALDPALMLDRLTYSHFVELLKVDNPLLRRFYEVEALKNNWKVHELNRAITTLLAERTSLSTDKAALIARIQENQPAGLEDLIRNPYLLEFLGLQEKPEYTENDLEKAIIDNLQDFLLELGRGFCFEARQKRISFGNRHYRIDLVFYHRILKCHVLIDLKIGEFDHADAGQMTVYLNYYKANEMSAGDNPPVGIILCASKDSSLVEYATSGLANEVFVSQYLAELPDKEQLKALIERESQGFKA</sequence>
<organism evidence="3 4">
    <name type="scientific">Larkinella bovis</name>
    <dbReference type="NCBI Taxonomy" id="683041"/>
    <lineage>
        <taxon>Bacteria</taxon>
        <taxon>Pseudomonadati</taxon>
        <taxon>Bacteroidota</taxon>
        <taxon>Cytophagia</taxon>
        <taxon>Cytophagales</taxon>
        <taxon>Spirosomataceae</taxon>
        <taxon>Larkinella</taxon>
    </lineage>
</organism>
<evidence type="ECO:0000313" key="3">
    <source>
        <dbReference type="EMBL" id="MFC5410673.1"/>
    </source>
</evidence>
<dbReference type="Proteomes" id="UP001596106">
    <property type="component" value="Unassembled WGS sequence"/>
</dbReference>
<accession>A0ABW0IDS8</accession>
<reference evidence="4" key="1">
    <citation type="journal article" date="2019" name="Int. J. Syst. Evol. Microbiol.">
        <title>The Global Catalogue of Microorganisms (GCM) 10K type strain sequencing project: providing services to taxonomists for standard genome sequencing and annotation.</title>
        <authorList>
            <consortium name="The Broad Institute Genomics Platform"/>
            <consortium name="The Broad Institute Genome Sequencing Center for Infectious Disease"/>
            <person name="Wu L."/>
            <person name="Ma J."/>
        </authorList>
    </citation>
    <scope>NUCLEOTIDE SEQUENCE [LARGE SCALE GENOMIC DNA]</scope>
    <source>
        <strain evidence="4">CCUG 55250</strain>
    </source>
</reference>
<name>A0ABW0IDS8_9BACT</name>
<dbReference type="InterPro" id="IPR011856">
    <property type="entry name" value="tRNA_endonuc-like_dom_sf"/>
</dbReference>
<dbReference type="EMBL" id="JBHSMA010000004">
    <property type="protein sequence ID" value="MFC5410673.1"/>
    <property type="molecule type" value="Genomic_DNA"/>
</dbReference>
<dbReference type="Pfam" id="PF17761">
    <property type="entry name" value="DUF1016_N"/>
    <property type="match status" value="1"/>
</dbReference>
<dbReference type="InterPro" id="IPR041527">
    <property type="entry name" value="YhcG_N"/>
</dbReference>
<dbReference type="InterPro" id="IPR053148">
    <property type="entry name" value="PD-DEXK-like_domain"/>
</dbReference>
<evidence type="ECO:0000259" key="2">
    <source>
        <dbReference type="Pfam" id="PF17761"/>
    </source>
</evidence>
<dbReference type="Gene3D" id="3.40.1350.10">
    <property type="match status" value="1"/>
</dbReference>
<keyword evidence="4" id="KW-1185">Reference proteome</keyword>
<evidence type="ECO:0000259" key="1">
    <source>
        <dbReference type="Pfam" id="PF06250"/>
    </source>
</evidence>
<feature type="domain" description="YhcG PDDEXK nuclease" evidence="1">
    <location>
        <begin position="203"/>
        <end position="354"/>
    </location>
</feature>
<protein>
    <submittedName>
        <fullName evidence="3">YhcG family protein</fullName>
    </submittedName>
</protein>
<dbReference type="PANTHER" id="PTHR30547">
    <property type="entry name" value="UNCHARACTERIZED PROTEIN YHCG-RELATED"/>
    <property type="match status" value="1"/>
</dbReference>
<feature type="domain" description="YhcG N-terminal" evidence="2">
    <location>
        <begin position="15"/>
        <end position="179"/>
    </location>
</feature>
<gene>
    <name evidence="3" type="ORF">ACFPMF_15225</name>
</gene>
<evidence type="ECO:0000313" key="4">
    <source>
        <dbReference type="Proteomes" id="UP001596106"/>
    </source>
</evidence>